<evidence type="ECO:0000256" key="4">
    <source>
        <dbReference type="SAM" id="SignalP"/>
    </source>
</evidence>
<evidence type="ECO:0000259" key="5">
    <source>
        <dbReference type="PROSITE" id="PS50948"/>
    </source>
</evidence>
<dbReference type="CDD" id="cd01098">
    <property type="entry name" value="PAN_AP_plant"/>
    <property type="match status" value="1"/>
</dbReference>
<proteinExistence type="predicted"/>
<keyword evidence="3" id="KW-1133">Transmembrane helix</keyword>
<keyword evidence="1 4" id="KW-0732">Signal</keyword>
<dbReference type="InterPro" id="IPR000858">
    <property type="entry name" value="S_locus_glycoprot_dom"/>
</dbReference>
<sequence length="309" mass="34700">MGLCRGQVSIVLFLLISSFCVEIITAIGLNRVDIPEIFIWKDNYPFFRSGPWNRQVFIGVPYMNSATVDGLNIVDDGEGTIDLTFSYANQSFLSSFALTSQGQLEQARWEHGMEDGIVLWGVPICLRGFDPKNPEEWYRGNWTSGCIRRKSLQCERVKNGSEADVNGTEADVFLKLGNMKVPDLAQWTHLTEIECKDKCLTNCSCIAYAYSSGIGCMSWIGDLIDIIEFPKGGEDLYIRMAYSESDGNHRQKKTVMVSSVIGTISIAMICALLTWRFMSKRRASKGREDLLSDTNVRHPTFLDGDSLHN</sequence>
<dbReference type="PANTHER" id="PTHR32444:SF198">
    <property type="entry name" value="BULB-TYPE LECTIN DOMAIN-CONTAINING PROTEIN"/>
    <property type="match status" value="1"/>
</dbReference>
<protein>
    <recommendedName>
        <fullName evidence="5">Apple domain-containing protein</fullName>
    </recommendedName>
</protein>
<accession>A0A9Q0TAF1</accession>
<dbReference type="GO" id="GO:0048544">
    <property type="term" value="P:recognition of pollen"/>
    <property type="evidence" value="ECO:0007669"/>
    <property type="project" value="InterPro"/>
</dbReference>
<feature type="chain" id="PRO_5040510139" description="Apple domain-containing protein" evidence="4">
    <location>
        <begin position="27"/>
        <end position="309"/>
    </location>
</feature>
<dbReference type="PROSITE" id="PS50948">
    <property type="entry name" value="PAN"/>
    <property type="match status" value="1"/>
</dbReference>
<feature type="transmembrane region" description="Helical" evidence="3">
    <location>
        <begin position="255"/>
        <end position="275"/>
    </location>
</feature>
<dbReference type="SMART" id="SM00473">
    <property type="entry name" value="PAN_AP"/>
    <property type="match status" value="1"/>
</dbReference>
<dbReference type="AlphaFoldDB" id="A0A9Q0TAF1"/>
<reference evidence="6" key="1">
    <citation type="submission" date="2022-11" db="EMBL/GenBank/DDBJ databases">
        <authorList>
            <person name="Hyden B.L."/>
            <person name="Feng K."/>
            <person name="Yates T."/>
            <person name="Jawdy S."/>
            <person name="Smart L.B."/>
            <person name="Muchero W."/>
        </authorList>
    </citation>
    <scope>NUCLEOTIDE SEQUENCE</scope>
    <source>
        <tissue evidence="6">Shoot tip</tissue>
    </source>
</reference>
<dbReference type="Proteomes" id="UP001151529">
    <property type="component" value="Chromosome 4"/>
</dbReference>
<evidence type="ECO:0000256" key="1">
    <source>
        <dbReference type="ARBA" id="ARBA00022729"/>
    </source>
</evidence>
<evidence type="ECO:0000256" key="2">
    <source>
        <dbReference type="ARBA" id="ARBA00023157"/>
    </source>
</evidence>
<keyword evidence="3" id="KW-0812">Transmembrane</keyword>
<feature type="domain" description="Apple" evidence="5">
    <location>
        <begin position="154"/>
        <end position="241"/>
    </location>
</feature>
<evidence type="ECO:0000313" key="6">
    <source>
        <dbReference type="EMBL" id="KAJ6706907.1"/>
    </source>
</evidence>
<evidence type="ECO:0000256" key="3">
    <source>
        <dbReference type="SAM" id="Phobius"/>
    </source>
</evidence>
<dbReference type="Pfam" id="PF08276">
    <property type="entry name" value="PAN_2"/>
    <property type="match status" value="1"/>
</dbReference>
<reference evidence="6" key="2">
    <citation type="journal article" date="2023" name="Int. J. Mol. Sci.">
        <title>De Novo Assembly and Annotation of 11 Diverse Shrub Willow (Salix) Genomes Reveals Novel Gene Organization in Sex-Linked Regions.</title>
        <authorList>
            <person name="Hyden B."/>
            <person name="Feng K."/>
            <person name="Yates T.B."/>
            <person name="Jawdy S."/>
            <person name="Cereghino C."/>
            <person name="Smart L.B."/>
            <person name="Muchero W."/>
        </authorList>
    </citation>
    <scope>NUCLEOTIDE SEQUENCE [LARGE SCALE GENOMIC DNA]</scope>
    <source>
        <tissue evidence="6">Shoot tip</tissue>
    </source>
</reference>
<keyword evidence="2" id="KW-1015">Disulfide bond</keyword>
<feature type="signal peptide" evidence="4">
    <location>
        <begin position="1"/>
        <end position="26"/>
    </location>
</feature>
<dbReference type="PANTHER" id="PTHR32444">
    <property type="entry name" value="BULB-TYPE LECTIN DOMAIN-CONTAINING PROTEIN"/>
    <property type="match status" value="1"/>
</dbReference>
<comment type="caution">
    <text evidence="6">The sequence shown here is derived from an EMBL/GenBank/DDBJ whole genome shotgun (WGS) entry which is preliminary data.</text>
</comment>
<keyword evidence="3" id="KW-0472">Membrane</keyword>
<dbReference type="OrthoDB" id="839991at2759"/>
<dbReference type="InterPro" id="IPR003609">
    <property type="entry name" value="Pan_app"/>
</dbReference>
<keyword evidence="7" id="KW-1185">Reference proteome</keyword>
<evidence type="ECO:0000313" key="7">
    <source>
        <dbReference type="Proteomes" id="UP001151529"/>
    </source>
</evidence>
<dbReference type="EMBL" id="JAPFFL010000008">
    <property type="protein sequence ID" value="KAJ6706907.1"/>
    <property type="molecule type" value="Genomic_DNA"/>
</dbReference>
<gene>
    <name evidence="6" type="ORF">OIU85_027280</name>
</gene>
<organism evidence="6 7">
    <name type="scientific">Salix viminalis</name>
    <name type="common">Common osier</name>
    <name type="synonym">Basket willow</name>
    <dbReference type="NCBI Taxonomy" id="40686"/>
    <lineage>
        <taxon>Eukaryota</taxon>
        <taxon>Viridiplantae</taxon>
        <taxon>Streptophyta</taxon>
        <taxon>Embryophyta</taxon>
        <taxon>Tracheophyta</taxon>
        <taxon>Spermatophyta</taxon>
        <taxon>Magnoliopsida</taxon>
        <taxon>eudicotyledons</taxon>
        <taxon>Gunneridae</taxon>
        <taxon>Pentapetalae</taxon>
        <taxon>rosids</taxon>
        <taxon>fabids</taxon>
        <taxon>Malpighiales</taxon>
        <taxon>Salicaceae</taxon>
        <taxon>Saliceae</taxon>
        <taxon>Salix</taxon>
    </lineage>
</organism>
<name>A0A9Q0TAF1_SALVM</name>
<dbReference type="Pfam" id="PF00954">
    <property type="entry name" value="S_locus_glycop"/>
    <property type="match status" value="1"/>
</dbReference>